<evidence type="ECO:0000313" key="3">
    <source>
        <dbReference type="Proteomes" id="UP000886893"/>
    </source>
</evidence>
<evidence type="ECO:0000256" key="1">
    <source>
        <dbReference type="SAM" id="Phobius"/>
    </source>
</evidence>
<keyword evidence="1" id="KW-0812">Transmembrane</keyword>
<dbReference type="Proteomes" id="UP000886893">
    <property type="component" value="Unassembled WGS sequence"/>
</dbReference>
<evidence type="ECO:0000313" key="2">
    <source>
        <dbReference type="EMBL" id="HIT17009.1"/>
    </source>
</evidence>
<reference evidence="2" key="2">
    <citation type="journal article" date="2021" name="PeerJ">
        <title>Extensive microbial diversity within the chicken gut microbiome revealed by metagenomics and culture.</title>
        <authorList>
            <person name="Gilroy R."/>
            <person name="Ravi A."/>
            <person name="Getino M."/>
            <person name="Pursley I."/>
            <person name="Horton D.L."/>
            <person name="Alikhan N.F."/>
            <person name="Baker D."/>
            <person name="Gharbi K."/>
            <person name="Hall N."/>
            <person name="Watson M."/>
            <person name="Adriaenssens E.M."/>
            <person name="Foster-Nyarko E."/>
            <person name="Jarju S."/>
            <person name="Secka A."/>
            <person name="Antonio M."/>
            <person name="Oren A."/>
            <person name="Chaudhuri R.R."/>
            <person name="La Ragione R."/>
            <person name="Hildebrand F."/>
            <person name="Pallen M.J."/>
        </authorList>
    </citation>
    <scope>NUCLEOTIDE SEQUENCE</scope>
    <source>
        <strain evidence="2">14508</strain>
    </source>
</reference>
<dbReference type="AlphaFoldDB" id="A0A9D1G7K2"/>
<reference evidence="2" key="1">
    <citation type="submission" date="2020-10" db="EMBL/GenBank/DDBJ databases">
        <authorList>
            <person name="Gilroy R."/>
        </authorList>
    </citation>
    <scope>NUCLEOTIDE SEQUENCE</scope>
    <source>
        <strain evidence="2">14508</strain>
    </source>
</reference>
<keyword evidence="1" id="KW-0472">Membrane</keyword>
<dbReference type="EMBL" id="DVKI01000042">
    <property type="protein sequence ID" value="HIT17009.1"/>
    <property type="molecule type" value="Genomic_DNA"/>
</dbReference>
<feature type="transmembrane region" description="Helical" evidence="1">
    <location>
        <begin position="105"/>
        <end position="129"/>
    </location>
</feature>
<name>A0A9D1G7K2_9FIRM</name>
<comment type="caution">
    <text evidence="2">The sequence shown here is derived from an EMBL/GenBank/DDBJ whole genome shotgun (WGS) entry which is preliminary data.</text>
</comment>
<gene>
    <name evidence="2" type="ORF">IAD04_01340</name>
</gene>
<sequence>MKLKLSNVLQIIAAVFAVLAIVCLFLPGVTIGNPQNLFGENVTGSISLIGLMFGCGPFKMTVIDEAHVINYSGSMSIFGLFAFLLLIAAIILVIGAFIIKKSNLLIPAGVIAIVAGICALLVMVAGTNINGESFTSFMEAYYFQLGIGTILFAISTILGGGLLVLSKTIKTK</sequence>
<dbReference type="Gene3D" id="1.20.140.150">
    <property type="match status" value="1"/>
</dbReference>
<keyword evidence="1" id="KW-1133">Transmembrane helix</keyword>
<accession>A0A9D1G7K2</accession>
<organism evidence="2 3">
    <name type="scientific">Candidatus Caccosoma faecigallinarum</name>
    <dbReference type="NCBI Taxonomy" id="2840720"/>
    <lineage>
        <taxon>Bacteria</taxon>
        <taxon>Bacillati</taxon>
        <taxon>Bacillota</taxon>
        <taxon>Bacillota incertae sedis</taxon>
        <taxon>Candidatus Caccosoma</taxon>
    </lineage>
</organism>
<protein>
    <submittedName>
        <fullName evidence="2">Uncharacterized protein</fullName>
    </submittedName>
</protein>
<feature type="transmembrane region" description="Helical" evidence="1">
    <location>
        <begin position="77"/>
        <end position="98"/>
    </location>
</feature>
<feature type="transmembrane region" description="Helical" evidence="1">
    <location>
        <begin position="141"/>
        <end position="165"/>
    </location>
</feature>
<feature type="transmembrane region" description="Helical" evidence="1">
    <location>
        <begin position="7"/>
        <end position="29"/>
    </location>
</feature>
<proteinExistence type="predicted"/>